<feature type="compositionally biased region" description="Basic and acidic residues" evidence="1">
    <location>
        <begin position="104"/>
        <end position="115"/>
    </location>
</feature>
<comment type="caution">
    <text evidence="2">The sequence shown here is derived from an EMBL/GenBank/DDBJ whole genome shotgun (WGS) entry which is preliminary data.</text>
</comment>
<dbReference type="EMBL" id="DUZY01000003">
    <property type="protein sequence ID" value="DAD32063.1"/>
    <property type="molecule type" value="Genomic_DNA"/>
</dbReference>
<accession>A0A822YIW3</accession>
<proteinExistence type="predicted"/>
<keyword evidence="3" id="KW-1185">Reference proteome</keyword>
<protein>
    <submittedName>
        <fullName evidence="2">Uncharacterized protein</fullName>
    </submittedName>
</protein>
<gene>
    <name evidence="2" type="ORF">HUJ06_010914</name>
</gene>
<reference evidence="2 3" key="1">
    <citation type="journal article" date="2020" name="Mol. Biol. Evol.">
        <title>Distinct Expression and Methylation Patterns for Genes with Different Fates following a Single Whole-Genome Duplication in Flowering Plants.</title>
        <authorList>
            <person name="Shi T."/>
            <person name="Rahmani R.S."/>
            <person name="Gugger P.F."/>
            <person name="Wang M."/>
            <person name="Li H."/>
            <person name="Zhang Y."/>
            <person name="Li Z."/>
            <person name="Wang Q."/>
            <person name="Van de Peer Y."/>
            <person name="Marchal K."/>
            <person name="Chen J."/>
        </authorList>
    </citation>
    <scope>NUCLEOTIDE SEQUENCE [LARGE SCALE GENOMIC DNA]</scope>
    <source>
        <tissue evidence="2">Leaf</tissue>
    </source>
</reference>
<evidence type="ECO:0000256" key="1">
    <source>
        <dbReference type="SAM" id="MobiDB-lite"/>
    </source>
</evidence>
<feature type="region of interest" description="Disordered" evidence="1">
    <location>
        <begin position="218"/>
        <end position="286"/>
    </location>
</feature>
<dbReference type="Proteomes" id="UP000607653">
    <property type="component" value="Unassembled WGS sequence"/>
</dbReference>
<sequence length="412" mass="46196">MIIEAIGALDEAGGSTEETISTFITSSILITSADHPRLVNENLNQLIGENVIGINQTDTERLYFLRNPLPEGHQSADPSEIPRGDDSFDQWRRHPRLSIAAKRPRTETQREEQKSWRSLVHNPFRKRQLDNADGGDGGGSSHEQWFENMVNRIEKHSGSLPSSPLRYGHGTTATTSSFSAIGVSGDSHGGQRLAEKPCGFLPSTDSLKSWQDHENAFSRSGVARGSSGKRREEKQPVGSLPPSGQLSVGNGRHGRRNKQKLPDSLPSANSVKKGQYHDNVSNNVSSVPGSVKVVYRRKVVVQPLVRRRARQRYRSLKKILEMLKSADPHGAGKQQDEEEEEAALLQQDNTAAATQEQQDEEEEEAAGMQMQQEDKAAADKQYQQDEEEEEEEDDKGYRKRWKLRKDVRIRRF</sequence>
<feature type="compositionally biased region" description="Low complexity" evidence="1">
    <location>
        <begin position="343"/>
        <end position="356"/>
    </location>
</feature>
<evidence type="ECO:0000313" key="2">
    <source>
        <dbReference type="EMBL" id="DAD32063.1"/>
    </source>
</evidence>
<feature type="region of interest" description="Disordered" evidence="1">
    <location>
        <begin position="325"/>
        <end position="397"/>
    </location>
</feature>
<feature type="compositionally biased region" description="Acidic residues" evidence="1">
    <location>
        <begin position="384"/>
        <end position="394"/>
    </location>
</feature>
<dbReference type="AlphaFoldDB" id="A0A822YIW3"/>
<name>A0A822YIW3_NELNU</name>
<organism evidence="2 3">
    <name type="scientific">Nelumbo nucifera</name>
    <name type="common">Sacred lotus</name>
    <dbReference type="NCBI Taxonomy" id="4432"/>
    <lineage>
        <taxon>Eukaryota</taxon>
        <taxon>Viridiplantae</taxon>
        <taxon>Streptophyta</taxon>
        <taxon>Embryophyta</taxon>
        <taxon>Tracheophyta</taxon>
        <taxon>Spermatophyta</taxon>
        <taxon>Magnoliopsida</taxon>
        <taxon>Proteales</taxon>
        <taxon>Nelumbonaceae</taxon>
        <taxon>Nelumbo</taxon>
    </lineage>
</organism>
<feature type="compositionally biased region" description="Basic and acidic residues" evidence="1">
    <location>
        <begin position="80"/>
        <end position="92"/>
    </location>
</feature>
<feature type="region of interest" description="Disordered" evidence="1">
    <location>
        <begin position="68"/>
        <end position="143"/>
    </location>
</feature>
<evidence type="ECO:0000313" key="3">
    <source>
        <dbReference type="Proteomes" id="UP000607653"/>
    </source>
</evidence>